<evidence type="ECO:0000256" key="8">
    <source>
        <dbReference type="ARBA" id="ARBA00038940"/>
    </source>
</evidence>
<dbReference type="PROSITE" id="PS50141">
    <property type="entry name" value="A_DEAMIN_EDITASE"/>
    <property type="match status" value="1"/>
</dbReference>
<comment type="catalytic activity">
    <reaction evidence="11">
        <text>adenosine(37) in tRNA(Ala) + H2O + H(+) = inosine(37) in tRNA(Ala) + NH4(+)</text>
        <dbReference type="Rhea" id="RHEA:50968"/>
        <dbReference type="Rhea" id="RHEA-COMP:12855"/>
        <dbReference type="Rhea" id="RHEA-COMP:12856"/>
        <dbReference type="ChEBI" id="CHEBI:15377"/>
        <dbReference type="ChEBI" id="CHEBI:15378"/>
        <dbReference type="ChEBI" id="CHEBI:28938"/>
        <dbReference type="ChEBI" id="CHEBI:74411"/>
        <dbReference type="ChEBI" id="CHEBI:82852"/>
        <dbReference type="EC" id="3.5.4.34"/>
    </reaction>
</comment>
<comment type="cofactor">
    <cofactor evidence="5">
        <name>1D-myo-inositol hexakisphosphate</name>
        <dbReference type="ChEBI" id="CHEBI:58130"/>
    </cofactor>
</comment>
<reference evidence="15" key="1">
    <citation type="submission" date="2025-08" db="UniProtKB">
        <authorList>
            <consortium name="RefSeq"/>
        </authorList>
    </citation>
    <scope>IDENTIFICATION</scope>
</reference>
<dbReference type="PANTHER" id="PTHR46516">
    <property type="entry name" value="TRNA-SPECIFIC ADENOSINE DEAMINASE 1"/>
    <property type="match status" value="1"/>
</dbReference>
<feature type="region of interest" description="Disordered" evidence="12">
    <location>
        <begin position="173"/>
        <end position="195"/>
    </location>
</feature>
<evidence type="ECO:0000256" key="6">
    <source>
        <dbReference type="ARBA" id="ARBA00037784"/>
    </source>
</evidence>
<comment type="similarity">
    <text evidence="7">Belongs to the ADAT1 family.</text>
</comment>
<evidence type="ECO:0000256" key="11">
    <source>
        <dbReference type="ARBA" id="ARBA00047635"/>
    </source>
</evidence>
<feature type="compositionally biased region" description="Polar residues" evidence="12">
    <location>
        <begin position="212"/>
        <end position="226"/>
    </location>
</feature>
<dbReference type="GO" id="GO:0046872">
    <property type="term" value="F:metal ion binding"/>
    <property type="evidence" value="ECO:0007669"/>
    <property type="project" value="UniProtKB-KW"/>
</dbReference>
<comment type="function">
    <text evidence="6">Specifically deaminates adenosine-37 to inosine in tRNA-Ala.</text>
</comment>
<dbReference type="RefSeq" id="XP_025048032.1">
    <property type="nucleotide sequence ID" value="XM_025192247.1"/>
</dbReference>
<keyword evidence="4" id="KW-0862">Zinc</keyword>
<dbReference type="Proteomes" id="UP000189705">
    <property type="component" value="Unplaced"/>
</dbReference>
<feature type="domain" description="A to I editase" evidence="13">
    <location>
        <begin position="62"/>
        <end position="506"/>
    </location>
</feature>
<name>A0A3Q0FL97_ALLSI</name>
<evidence type="ECO:0000256" key="2">
    <source>
        <dbReference type="ARBA" id="ARBA00022723"/>
    </source>
</evidence>
<evidence type="ECO:0000256" key="4">
    <source>
        <dbReference type="ARBA" id="ARBA00022833"/>
    </source>
</evidence>
<evidence type="ECO:0000256" key="9">
    <source>
        <dbReference type="ARBA" id="ARBA00040502"/>
    </source>
</evidence>
<dbReference type="InterPro" id="IPR002466">
    <property type="entry name" value="A_deamin"/>
</dbReference>
<proteinExistence type="inferred from homology"/>
<dbReference type="AlphaFoldDB" id="A0A3Q0FL97"/>
<dbReference type="GeneID" id="102368236"/>
<dbReference type="PANTHER" id="PTHR46516:SF1">
    <property type="entry name" value="TRNA-SPECIFIC ADENOSINE DEAMINASE 1"/>
    <property type="match status" value="1"/>
</dbReference>
<dbReference type="GO" id="GO:0003723">
    <property type="term" value="F:RNA binding"/>
    <property type="evidence" value="ECO:0007669"/>
    <property type="project" value="InterPro"/>
</dbReference>
<dbReference type="GO" id="GO:0008033">
    <property type="term" value="P:tRNA processing"/>
    <property type="evidence" value="ECO:0007669"/>
    <property type="project" value="UniProtKB-KW"/>
</dbReference>
<evidence type="ECO:0000256" key="1">
    <source>
        <dbReference type="ARBA" id="ARBA00022694"/>
    </source>
</evidence>
<keyword evidence="1" id="KW-0819">tRNA processing</keyword>
<dbReference type="GO" id="GO:0043829">
    <property type="term" value="F:tRNA-specific adenosine-37 deaminase activity"/>
    <property type="evidence" value="ECO:0007669"/>
    <property type="project" value="UniProtKB-EC"/>
</dbReference>
<dbReference type="FunCoup" id="A0A3Q0FL97">
    <property type="interactions" value="452"/>
</dbReference>
<evidence type="ECO:0000313" key="15">
    <source>
        <dbReference type="RefSeq" id="XP_025048032.1"/>
    </source>
</evidence>
<dbReference type="Pfam" id="PF02137">
    <property type="entry name" value="A_deamin"/>
    <property type="match status" value="1"/>
</dbReference>
<organism evidence="14 15">
    <name type="scientific">Alligator sinensis</name>
    <name type="common">Chinese alligator</name>
    <dbReference type="NCBI Taxonomy" id="38654"/>
    <lineage>
        <taxon>Eukaryota</taxon>
        <taxon>Metazoa</taxon>
        <taxon>Chordata</taxon>
        <taxon>Craniata</taxon>
        <taxon>Vertebrata</taxon>
        <taxon>Euteleostomi</taxon>
        <taxon>Archelosauria</taxon>
        <taxon>Archosauria</taxon>
        <taxon>Crocodylia</taxon>
        <taxon>Alligatoridae</taxon>
        <taxon>Alligatorinae</taxon>
        <taxon>Alligator</taxon>
    </lineage>
</organism>
<dbReference type="CTD" id="23536"/>
<evidence type="ECO:0000256" key="5">
    <source>
        <dbReference type="ARBA" id="ARBA00037026"/>
    </source>
</evidence>
<keyword evidence="14" id="KW-1185">Reference proteome</keyword>
<feature type="region of interest" description="Disordered" evidence="12">
    <location>
        <begin position="212"/>
        <end position="239"/>
    </location>
</feature>
<dbReference type="InParanoid" id="A0A3Q0FL97"/>
<gene>
    <name evidence="15" type="primary">ADAT1</name>
</gene>
<sequence length="507" mass="55304">MLADEVAALCYERYRALPRRGKPERGREWTLLAAVVRLEAAGPRAVLSANVVSFSVTKEVVAMGTGTKCIGQTKMRKSGDVLNDSHAEVVAKRSFQRYLLHQLGLAASYQRCSIFSPGMETGKWKLKPHITFIFFSSHTPCGDASIIPMSESEDQPCKPVGLEDVMRQSAECGMNCDPLGPENKRKTEETESEQLSKRVKVVSNNCSWGVTEGPATSQVSGKQGSLQHADPSAAASTEGGQTVSAVAAQEAGQTRAKVVDVYRTGAKCVPGELGDALGPGVEYHHVGLLRVKPGRGDRTCSMSCSDKLARWNVLGCQGALLMHLLKQPVYFSAIVVGKCPYSQEAMQRAVVERCQHVSHLPEGFQVQEVKMLPSDLQFEHSHGAVQALHESSKAKLVPCGAAIGWSAVPEQPLDVTANGFRQGTTKKGIGSPQSRSRICKVEIFHAFKKLVASISQENLPKSLRMKKLETYQDYKEAAANYQEAWQVLRSQALGAWIQNAKDYLQFT</sequence>
<evidence type="ECO:0000256" key="3">
    <source>
        <dbReference type="ARBA" id="ARBA00022801"/>
    </source>
</evidence>
<evidence type="ECO:0000256" key="10">
    <source>
        <dbReference type="ARBA" id="ARBA00041760"/>
    </source>
</evidence>
<keyword evidence="3" id="KW-0378">Hydrolase</keyword>
<dbReference type="SMART" id="SM00552">
    <property type="entry name" value="ADEAMc"/>
    <property type="match status" value="1"/>
</dbReference>
<protein>
    <recommendedName>
        <fullName evidence="9">tRNA-specific adenosine deaminase 1</fullName>
        <ecNumber evidence="8">3.5.4.34</ecNumber>
    </recommendedName>
    <alternativeName>
        <fullName evidence="10">tRNA-specific adenosine-37 deaminase</fullName>
    </alternativeName>
</protein>
<dbReference type="EC" id="3.5.4.34" evidence="8"/>
<evidence type="ECO:0000313" key="14">
    <source>
        <dbReference type="Proteomes" id="UP000189705"/>
    </source>
</evidence>
<evidence type="ECO:0000256" key="7">
    <source>
        <dbReference type="ARBA" id="ARBA00038326"/>
    </source>
</evidence>
<dbReference type="STRING" id="38654.A0A3Q0FL97"/>
<keyword evidence="2" id="KW-0479">Metal-binding</keyword>
<evidence type="ECO:0000256" key="12">
    <source>
        <dbReference type="SAM" id="MobiDB-lite"/>
    </source>
</evidence>
<evidence type="ECO:0000259" key="13">
    <source>
        <dbReference type="PROSITE" id="PS50141"/>
    </source>
</evidence>
<accession>A0A3Q0FL97</accession>